<dbReference type="InterPro" id="IPR011990">
    <property type="entry name" value="TPR-like_helical_dom_sf"/>
</dbReference>
<accession>A0A1P8KKV7</accession>
<protein>
    <recommendedName>
        <fullName evidence="2">beta-lactamase</fullName>
        <ecNumber evidence="2">3.5.2.6</ecNumber>
    </recommendedName>
</protein>
<gene>
    <name evidence="5" type="ORF">LPB137_04675</name>
</gene>
<comment type="catalytic activity">
    <reaction evidence="1">
        <text>a beta-lactam + H2O = a substituted beta-amino acid</text>
        <dbReference type="Rhea" id="RHEA:20401"/>
        <dbReference type="ChEBI" id="CHEBI:15377"/>
        <dbReference type="ChEBI" id="CHEBI:35627"/>
        <dbReference type="ChEBI" id="CHEBI:140347"/>
        <dbReference type="EC" id="3.5.2.6"/>
    </reaction>
</comment>
<evidence type="ECO:0000313" key="6">
    <source>
        <dbReference type="Proteomes" id="UP000186074"/>
    </source>
</evidence>
<dbReference type="SUPFAM" id="SSF81901">
    <property type="entry name" value="HCP-like"/>
    <property type="match status" value="1"/>
</dbReference>
<organism evidence="5 6">
    <name type="scientific">Poseidonibacter parvus</name>
    <dbReference type="NCBI Taxonomy" id="1850254"/>
    <lineage>
        <taxon>Bacteria</taxon>
        <taxon>Pseudomonadati</taxon>
        <taxon>Campylobacterota</taxon>
        <taxon>Epsilonproteobacteria</taxon>
        <taxon>Campylobacterales</taxon>
        <taxon>Arcobacteraceae</taxon>
        <taxon>Poseidonibacter</taxon>
    </lineage>
</organism>
<dbReference type="OrthoDB" id="5343110at2"/>
<dbReference type="Gene3D" id="1.25.40.10">
    <property type="entry name" value="Tetratricopeptide repeat domain"/>
    <property type="match status" value="1"/>
</dbReference>
<name>A0A1P8KKV7_9BACT</name>
<dbReference type="GO" id="GO:0008800">
    <property type="term" value="F:beta-lactamase activity"/>
    <property type="evidence" value="ECO:0007669"/>
    <property type="project" value="UniProtKB-EC"/>
</dbReference>
<keyword evidence="4" id="KW-0046">Antibiotic resistance</keyword>
<reference evidence="5 6" key="1">
    <citation type="submission" date="2017-01" db="EMBL/GenBank/DDBJ databases">
        <title>Genome sequencing of Arcobacter sp. LPB0137.</title>
        <authorList>
            <person name="Lee G.-W."/>
            <person name="Yi H."/>
        </authorList>
    </citation>
    <scope>NUCLEOTIDE SEQUENCE [LARGE SCALE GENOMIC DNA]</scope>
    <source>
        <strain evidence="5 6">LPB0137</strain>
    </source>
</reference>
<dbReference type="Pfam" id="PF08238">
    <property type="entry name" value="Sel1"/>
    <property type="match status" value="2"/>
</dbReference>
<dbReference type="GO" id="GO:0046677">
    <property type="term" value="P:response to antibiotic"/>
    <property type="evidence" value="ECO:0007669"/>
    <property type="project" value="UniProtKB-KW"/>
</dbReference>
<dbReference type="KEGG" id="alp:LPB137_04675"/>
<dbReference type="AlphaFoldDB" id="A0A1P8KKV7"/>
<dbReference type="RefSeq" id="WP_076085041.1">
    <property type="nucleotide sequence ID" value="NZ_CP019070.1"/>
</dbReference>
<evidence type="ECO:0000313" key="5">
    <source>
        <dbReference type="EMBL" id="APW65187.1"/>
    </source>
</evidence>
<dbReference type="InterPro" id="IPR006597">
    <property type="entry name" value="Sel1-like"/>
</dbReference>
<dbReference type="STRING" id="1850254.LPB137_04675"/>
<dbReference type="Proteomes" id="UP000186074">
    <property type="component" value="Chromosome"/>
</dbReference>
<sequence length="161" mass="18642">MKKTIISLLIFSNLVNSTSFDILEEKYKLAKKYSSKKSKNYDIKKAYNILVDNVNKNHAKSQLLIGRFFLIGAAVEKDYEKALYYFKEASKQKEYNANCYIAYMYASGKGVFPNFGRANVFAKSEYARGNKVCKKVWKDYNLGKYPKDKGWNIGDYNKPVK</sequence>
<dbReference type="EMBL" id="CP019070">
    <property type="protein sequence ID" value="APW65187.1"/>
    <property type="molecule type" value="Genomic_DNA"/>
</dbReference>
<evidence type="ECO:0000256" key="3">
    <source>
        <dbReference type="ARBA" id="ARBA00023157"/>
    </source>
</evidence>
<proteinExistence type="predicted"/>
<evidence type="ECO:0000256" key="2">
    <source>
        <dbReference type="ARBA" id="ARBA00012865"/>
    </source>
</evidence>
<keyword evidence="3" id="KW-1015">Disulfide bond</keyword>
<evidence type="ECO:0000256" key="1">
    <source>
        <dbReference type="ARBA" id="ARBA00001526"/>
    </source>
</evidence>
<keyword evidence="6" id="KW-1185">Reference proteome</keyword>
<dbReference type="SMART" id="SM00671">
    <property type="entry name" value="SEL1"/>
    <property type="match status" value="1"/>
</dbReference>
<evidence type="ECO:0000256" key="4">
    <source>
        <dbReference type="ARBA" id="ARBA00023251"/>
    </source>
</evidence>
<dbReference type="EC" id="3.5.2.6" evidence="2"/>